<comment type="cofactor">
    <cofactor evidence="1 4">
        <name>Mg(2+)</name>
        <dbReference type="ChEBI" id="CHEBI:18420"/>
    </cofactor>
</comment>
<dbReference type="InterPro" id="IPR034686">
    <property type="entry name" value="Terpene_cyclase-like_2"/>
</dbReference>
<evidence type="ECO:0000313" key="6">
    <source>
        <dbReference type="Proteomes" id="UP000002669"/>
    </source>
</evidence>
<dbReference type="VEuPathDB" id="FungiDB:MGYG_02903"/>
<dbReference type="Pfam" id="PF19086">
    <property type="entry name" value="Terpene_syn_C_2"/>
    <property type="match status" value="1"/>
</dbReference>
<dbReference type="GO" id="GO:0046872">
    <property type="term" value="F:metal ion binding"/>
    <property type="evidence" value="ECO:0007669"/>
    <property type="project" value="UniProtKB-KW"/>
</dbReference>
<sequence>MSFPAIFQWLVSAVTSPHSKIRGLSALLQASSRNPKKDDYHRQQKNIINLLKGSSYTIPRLEKCLEGWYMGVNPAYEKIKAGEGEFLREYVELMLHNLGDTNLTAFSIRRWIERDNLREMAVKVDLSLCIACFFPRTTEEKLQVLFEKMAWVYVDSFLTSEEFVRQDPAAFVKYWLDPNRSGPEPYVLPSCIIYRTVGPKLAVGWSKESKAQFQKTTVEYIDCLMEVSKQREKYLPSLEEYIEGRIINIGVYPTLDLIPYAANIEVSDEVLRHESVQTIRWHIVRIICLMNDIFSVKKEIKDCQFDNIIPLLLVHKGMSVQAAVDYTVGLIEESYRIVNAAGARLPKLDGKAKEDLDTYIEQCKDQAAGSIYFHQYSPRYLPRSAFQGDKIVVQL</sequence>
<dbReference type="GO" id="GO:0008299">
    <property type="term" value="P:isoprenoid biosynthetic process"/>
    <property type="evidence" value="ECO:0007669"/>
    <property type="project" value="UniProtKB-ARBA"/>
</dbReference>
<evidence type="ECO:0000256" key="4">
    <source>
        <dbReference type="RuleBase" id="RU366034"/>
    </source>
</evidence>
<dbReference type="eggNOG" id="ENOG502SDMI">
    <property type="taxonomic scope" value="Eukaryota"/>
</dbReference>
<name>E4UPL6_ARTGP</name>
<dbReference type="GO" id="GO:0010333">
    <property type="term" value="F:terpene synthase activity"/>
    <property type="evidence" value="ECO:0007669"/>
    <property type="project" value="InterPro"/>
</dbReference>
<protein>
    <recommendedName>
        <fullName evidence="4">Terpene synthase</fullName>
        <ecNumber evidence="4">4.2.3.-</ecNumber>
    </recommendedName>
</protein>
<evidence type="ECO:0000313" key="5">
    <source>
        <dbReference type="EMBL" id="EFQ99891.1"/>
    </source>
</evidence>
<dbReference type="STRING" id="535722.E4UPL6"/>
<evidence type="ECO:0000256" key="2">
    <source>
        <dbReference type="ARBA" id="ARBA00006333"/>
    </source>
</evidence>
<dbReference type="EC" id="4.2.3.-" evidence="4"/>
<keyword evidence="3 4" id="KW-0460">Magnesium</keyword>
<gene>
    <name evidence="5" type="ORF">MGYG_02903</name>
</gene>
<dbReference type="SUPFAM" id="SSF48576">
    <property type="entry name" value="Terpenoid synthases"/>
    <property type="match status" value="1"/>
</dbReference>
<dbReference type="Proteomes" id="UP000002669">
    <property type="component" value="Unassembled WGS sequence"/>
</dbReference>
<comment type="similarity">
    <text evidence="2 4">Belongs to the terpene synthase family.</text>
</comment>
<dbReference type="AlphaFoldDB" id="E4UPL6"/>
<keyword evidence="6" id="KW-1185">Reference proteome</keyword>
<dbReference type="PANTHER" id="PTHR35201">
    <property type="entry name" value="TERPENE SYNTHASE"/>
    <property type="match status" value="1"/>
</dbReference>
<accession>E4UPL6</accession>
<dbReference type="HOGENOM" id="CLU_042538_3_2_1"/>
<dbReference type="OMA" id="IFFWDDE"/>
<dbReference type="InParanoid" id="E4UPL6"/>
<dbReference type="GeneID" id="10030682"/>
<keyword evidence="4" id="KW-0456">Lyase</keyword>
<evidence type="ECO:0000256" key="1">
    <source>
        <dbReference type="ARBA" id="ARBA00001946"/>
    </source>
</evidence>
<organism evidence="6">
    <name type="scientific">Arthroderma gypseum (strain ATCC MYA-4604 / CBS 118893)</name>
    <name type="common">Microsporum gypseum</name>
    <dbReference type="NCBI Taxonomy" id="535722"/>
    <lineage>
        <taxon>Eukaryota</taxon>
        <taxon>Fungi</taxon>
        <taxon>Dikarya</taxon>
        <taxon>Ascomycota</taxon>
        <taxon>Pezizomycotina</taxon>
        <taxon>Eurotiomycetes</taxon>
        <taxon>Eurotiomycetidae</taxon>
        <taxon>Onygenales</taxon>
        <taxon>Arthrodermataceae</taxon>
        <taxon>Nannizzia</taxon>
    </lineage>
</organism>
<dbReference type="PANTHER" id="PTHR35201:SF4">
    <property type="entry name" value="BETA-PINACENE SYNTHASE-RELATED"/>
    <property type="match status" value="1"/>
</dbReference>
<evidence type="ECO:0000256" key="3">
    <source>
        <dbReference type="ARBA" id="ARBA00022842"/>
    </source>
</evidence>
<dbReference type="Gene3D" id="1.10.600.10">
    <property type="entry name" value="Farnesyl Diphosphate Synthase"/>
    <property type="match status" value="1"/>
</dbReference>
<dbReference type="EMBL" id="DS989823">
    <property type="protein sequence ID" value="EFQ99891.1"/>
    <property type="molecule type" value="Genomic_DNA"/>
</dbReference>
<keyword evidence="4" id="KW-0479">Metal-binding</keyword>
<reference evidence="6" key="1">
    <citation type="journal article" date="2012" name="MBio">
        <title>Comparative genome analysis of Trichophyton rubrum and related dermatophytes reveals candidate genes involved in infection.</title>
        <authorList>
            <person name="Martinez D.A."/>
            <person name="Oliver B.G."/>
            <person name="Graeser Y."/>
            <person name="Goldberg J.M."/>
            <person name="Li W."/>
            <person name="Martinez-Rossi N.M."/>
            <person name="Monod M."/>
            <person name="Shelest E."/>
            <person name="Barton R.C."/>
            <person name="Birch E."/>
            <person name="Brakhage A.A."/>
            <person name="Chen Z."/>
            <person name="Gurr S.J."/>
            <person name="Heiman D."/>
            <person name="Heitman J."/>
            <person name="Kosti I."/>
            <person name="Rossi A."/>
            <person name="Saif S."/>
            <person name="Samalova M."/>
            <person name="Saunders C.W."/>
            <person name="Shea T."/>
            <person name="Summerbell R.C."/>
            <person name="Xu J."/>
            <person name="Young S."/>
            <person name="Zeng Q."/>
            <person name="Birren B.W."/>
            <person name="Cuomo C.A."/>
            <person name="White T.C."/>
        </authorList>
    </citation>
    <scope>NUCLEOTIDE SEQUENCE [LARGE SCALE GENOMIC DNA]</scope>
    <source>
        <strain evidence="6">ATCC MYA-4604 / CBS 118893</strain>
    </source>
</reference>
<dbReference type="InterPro" id="IPR008949">
    <property type="entry name" value="Isoprenoid_synthase_dom_sf"/>
</dbReference>
<dbReference type="OrthoDB" id="2861623at2759"/>
<proteinExistence type="inferred from homology"/>
<dbReference type="RefSeq" id="XP_003175374.1">
    <property type="nucleotide sequence ID" value="XM_003175326.1"/>
</dbReference>